<dbReference type="InterPro" id="IPR036995">
    <property type="entry name" value="MPG_sf"/>
</dbReference>
<dbReference type="NCBIfam" id="TIGR00567">
    <property type="entry name" value="3mg"/>
    <property type="match status" value="1"/>
</dbReference>
<protein>
    <recommendedName>
        <fullName evidence="5">Putative 3-methyladenine DNA glycosylase</fullName>
        <ecNumber evidence="5">3.2.2.-</ecNumber>
    </recommendedName>
</protein>
<accession>A0A1C4G4X3</accession>
<keyword evidence="3 5" id="KW-0378">Hydrolase</keyword>
<proteinExistence type="inferred from homology"/>
<dbReference type="SUPFAM" id="SSF50486">
    <property type="entry name" value="FMT C-terminal domain-like"/>
    <property type="match status" value="1"/>
</dbReference>
<dbReference type="CDD" id="cd00540">
    <property type="entry name" value="AAG"/>
    <property type="match status" value="1"/>
</dbReference>
<dbReference type="OrthoDB" id="9794313at2"/>
<dbReference type="Gene3D" id="3.10.300.10">
    <property type="entry name" value="Methylpurine-DNA glycosylase (MPG)"/>
    <property type="match status" value="1"/>
</dbReference>
<name>A0A1C4G4X3_9BACT</name>
<dbReference type="HAMAP" id="MF_00527">
    <property type="entry name" value="3MGH"/>
    <property type="match status" value="1"/>
</dbReference>
<evidence type="ECO:0000256" key="2">
    <source>
        <dbReference type="ARBA" id="ARBA00022763"/>
    </source>
</evidence>
<reference evidence="6 7" key="1">
    <citation type="submission" date="2016-08" db="EMBL/GenBank/DDBJ databases">
        <authorList>
            <person name="Seilhamer J.J."/>
        </authorList>
    </citation>
    <scope>NUCLEOTIDE SEQUENCE [LARGE SCALE GENOMIC DNA]</scope>
    <source>
        <strain evidence="6 7">A37T2</strain>
    </source>
</reference>
<keyword evidence="4 5" id="KW-0234">DNA repair</keyword>
<dbReference type="PANTHER" id="PTHR10429:SF0">
    <property type="entry name" value="DNA-3-METHYLADENINE GLYCOSYLASE"/>
    <property type="match status" value="1"/>
</dbReference>
<dbReference type="EC" id="3.2.2.-" evidence="5"/>
<dbReference type="FunFam" id="3.10.300.10:FF:000001">
    <property type="entry name" value="Putative 3-methyladenine DNA glycosylase"/>
    <property type="match status" value="1"/>
</dbReference>
<dbReference type="GO" id="GO:0006284">
    <property type="term" value="P:base-excision repair"/>
    <property type="evidence" value="ECO:0007669"/>
    <property type="project" value="InterPro"/>
</dbReference>
<dbReference type="AlphaFoldDB" id="A0A1C4G4X3"/>
<keyword evidence="7" id="KW-1185">Reference proteome</keyword>
<dbReference type="GO" id="GO:0003677">
    <property type="term" value="F:DNA binding"/>
    <property type="evidence" value="ECO:0007669"/>
    <property type="project" value="InterPro"/>
</dbReference>
<evidence type="ECO:0000256" key="3">
    <source>
        <dbReference type="ARBA" id="ARBA00022801"/>
    </source>
</evidence>
<dbReference type="Proteomes" id="UP000242818">
    <property type="component" value="Unassembled WGS sequence"/>
</dbReference>
<dbReference type="Pfam" id="PF02245">
    <property type="entry name" value="Pur_DNA_glyco"/>
    <property type="match status" value="1"/>
</dbReference>
<sequence>MQKLKPSFYRQPDVLQVAKSLLGQHLVTIVNGQRTAGMIVETEAYAGATDRASHAYGNRRTKRTGVMFDEGGVAYVYLCYGIHYLFNVVTNVQDIPHAVLVRALQPIEGIDIMLARTRKPALQYSLTNGPGSLCKAMHITTADTGLSLTGDKIFIEKATPIKAQDIMAGTRVGVAYAQEDARLPYRFWIKGNPWVSKGKGL</sequence>
<evidence type="ECO:0000313" key="7">
    <source>
        <dbReference type="Proteomes" id="UP000242818"/>
    </source>
</evidence>
<gene>
    <name evidence="6" type="ORF">GA0116948_12212</name>
</gene>
<comment type="similarity">
    <text evidence="1 5">Belongs to the DNA glycosylase MPG family.</text>
</comment>
<dbReference type="STRING" id="1335309.GA0116948_12212"/>
<evidence type="ECO:0000256" key="1">
    <source>
        <dbReference type="ARBA" id="ARBA00009232"/>
    </source>
</evidence>
<dbReference type="EMBL" id="FMAR01000022">
    <property type="protein sequence ID" value="SCC63003.1"/>
    <property type="molecule type" value="Genomic_DNA"/>
</dbReference>
<evidence type="ECO:0000256" key="4">
    <source>
        <dbReference type="ARBA" id="ARBA00023204"/>
    </source>
</evidence>
<dbReference type="InterPro" id="IPR003180">
    <property type="entry name" value="MPG"/>
</dbReference>
<dbReference type="RefSeq" id="WP_089715505.1">
    <property type="nucleotide sequence ID" value="NZ_FMAR01000022.1"/>
</dbReference>
<organism evidence="6 7">
    <name type="scientific">Chitinophaga costaii</name>
    <dbReference type="NCBI Taxonomy" id="1335309"/>
    <lineage>
        <taxon>Bacteria</taxon>
        <taxon>Pseudomonadati</taxon>
        <taxon>Bacteroidota</taxon>
        <taxon>Chitinophagia</taxon>
        <taxon>Chitinophagales</taxon>
        <taxon>Chitinophagaceae</taxon>
        <taxon>Chitinophaga</taxon>
    </lineage>
</organism>
<keyword evidence="2 5" id="KW-0227">DNA damage</keyword>
<evidence type="ECO:0000313" key="6">
    <source>
        <dbReference type="EMBL" id="SCC63003.1"/>
    </source>
</evidence>
<dbReference type="PANTHER" id="PTHR10429">
    <property type="entry name" value="DNA-3-METHYLADENINE GLYCOSYLASE"/>
    <property type="match status" value="1"/>
</dbReference>
<dbReference type="InterPro" id="IPR011034">
    <property type="entry name" value="Formyl_transferase-like_C_sf"/>
</dbReference>
<dbReference type="GO" id="GO:0003905">
    <property type="term" value="F:alkylbase DNA N-glycosylase activity"/>
    <property type="evidence" value="ECO:0007669"/>
    <property type="project" value="InterPro"/>
</dbReference>
<evidence type="ECO:0000256" key="5">
    <source>
        <dbReference type="HAMAP-Rule" id="MF_00527"/>
    </source>
</evidence>